<keyword evidence="2" id="KW-1185">Reference proteome</keyword>
<proteinExistence type="predicted"/>
<accession>A0ACB9SMR7</accession>
<protein>
    <submittedName>
        <fullName evidence="1">Arginine-trna-protein transferase 1</fullName>
    </submittedName>
</protein>
<evidence type="ECO:0000313" key="1">
    <source>
        <dbReference type="EMBL" id="KAI4456598.1"/>
    </source>
</evidence>
<reference evidence="1" key="1">
    <citation type="submission" date="2022-04" db="EMBL/GenBank/DDBJ databases">
        <title>Chromosome-scale genome assembly of Holotrichia oblita Faldermann.</title>
        <authorList>
            <person name="Rongchong L."/>
        </authorList>
    </citation>
    <scope>NUCLEOTIDE SEQUENCE</scope>
    <source>
        <strain evidence="1">81SQS9</strain>
    </source>
</reference>
<keyword evidence="1" id="KW-0808">Transferase</keyword>
<organism evidence="1 2">
    <name type="scientific">Holotrichia oblita</name>
    <name type="common">Chafer beetle</name>
    <dbReference type="NCBI Taxonomy" id="644536"/>
    <lineage>
        <taxon>Eukaryota</taxon>
        <taxon>Metazoa</taxon>
        <taxon>Ecdysozoa</taxon>
        <taxon>Arthropoda</taxon>
        <taxon>Hexapoda</taxon>
        <taxon>Insecta</taxon>
        <taxon>Pterygota</taxon>
        <taxon>Neoptera</taxon>
        <taxon>Endopterygota</taxon>
        <taxon>Coleoptera</taxon>
        <taxon>Polyphaga</taxon>
        <taxon>Scarabaeiformia</taxon>
        <taxon>Scarabaeidae</taxon>
        <taxon>Melolonthinae</taxon>
        <taxon>Holotrichia</taxon>
    </lineage>
</organism>
<gene>
    <name evidence="1" type="ORF">MML48_8g00003468</name>
</gene>
<sequence length="520" mass="59927">MALTINNISIVHWFPHVEKHRCGYCKSENGSISYGNKIFWQYIIFANILIVIFVPRGCNGSGRTGTEIKVECGLSFYRSRNSINFILCFTYRCDALNFKISKSQKKIIKKINRFVKDEILHKDVALSESEGESEHEESTIILKERPKINFDYKSLGNTVNELPANLSDNQVPSSSSGKTGCDSNQPPNDVSGLKNVKTIGTTGSITTTTVKKGLGADPNKLPCKKAKLLRIEKKQKKMQEKGLNYVKVNVNNEVKSLEQFLCDFPENCKDKLKIKLVNLNRSEDTSDDCDVEYEVYKKYQMRIHNDPPEKCSKMTFLRFLVNSPLKLQRWNNDGDMGFGSFHQQYWLNEKLIAVGVIDILPKCVSSVYFFYDPDYRSLTLGTYGSLREIDFTRRLYESVPSIKYYYMGFYIHSCPKMRYKGRLVPSDLLCPETYKWYPITECIPKLEQSKYCRLNDDAKAVDQDACTSNDIDQIKVYVSDGYVKFQSYIHRHRERKVFANIGKLIGRKCIDTFLFVESTH</sequence>
<dbReference type="EMBL" id="CM043022">
    <property type="protein sequence ID" value="KAI4456598.1"/>
    <property type="molecule type" value="Genomic_DNA"/>
</dbReference>
<comment type="caution">
    <text evidence="1">The sequence shown here is derived from an EMBL/GenBank/DDBJ whole genome shotgun (WGS) entry which is preliminary data.</text>
</comment>
<name>A0ACB9SMR7_HOLOL</name>
<dbReference type="Proteomes" id="UP001056778">
    <property type="component" value="Chromosome 8"/>
</dbReference>
<evidence type="ECO:0000313" key="2">
    <source>
        <dbReference type="Proteomes" id="UP001056778"/>
    </source>
</evidence>